<evidence type="ECO:0000256" key="6">
    <source>
        <dbReference type="ARBA" id="ARBA00023237"/>
    </source>
</evidence>
<dbReference type="GO" id="GO:0015344">
    <property type="term" value="F:siderophore uptake transmembrane transporter activity"/>
    <property type="evidence" value="ECO:0007669"/>
    <property type="project" value="TreeGrafter"/>
</dbReference>
<dbReference type="SUPFAM" id="SSF49464">
    <property type="entry name" value="Carboxypeptidase regulatory domain-like"/>
    <property type="match status" value="1"/>
</dbReference>
<dbReference type="Pfam" id="PF13620">
    <property type="entry name" value="CarboxypepD_reg"/>
    <property type="match status" value="1"/>
</dbReference>
<evidence type="ECO:0000256" key="5">
    <source>
        <dbReference type="ARBA" id="ARBA00023136"/>
    </source>
</evidence>
<dbReference type="InterPro" id="IPR037066">
    <property type="entry name" value="Plug_dom_sf"/>
</dbReference>
<feature type="domain" description="TonB-dependent transporter Oar-like beta-barrel" evidence="8">
    <location>
        <begin position="267"/>
        <end position="1111"/>
    </location>
</feature>
<gene>
    <name evidence="9" type="ORF">GCM10011585_34580</name>
</gene>
<evidence type="ECO:0000256" key="7">
    <source>
        <dbReference type="SAM" id="Phobius"/>
    </source>
</evidence>
<dbReference type="InterPro" id="IPR008969">
    <property type="entry name" value="CarboxyPept-like_regulatory"/>
</dbReference>
<evidence type="ECO:0000256" key="2">
    <source>
        <dbReference type="ARBA" id="ARBA00022448"/>
    </source>
</evidence>
<keyword evidence="10" id="KW-1185">Reference proteome</keyword>
<dbReference type="EMBL" id="BMGT01000004">
    <property type="protein sequence ID" value="GGG87568.1"/>
    <property type="molecule type" value="Genomic_DNA"/>
</dbReference>
<evidence type="ECO:0000256" key="3">
    <source>
        <dbReference type="ARBA" id="ARBA00022452"/>
    </source>
</evidence>
<sequence>MHCVIYTFLVSIYRRSLSSEGRMCRRALQAGTGLVLLIALIVSSYPLYAQTFYGSISGVVKDPSGAVLPGVVVTVHENNTTTEYKSVTNNVGVYHISFLKPSTYTVRFEKDGFAQYVTAGLNIVLNQELVVNGTLKLGTNSEVITVTGAASALNDTNPQMGGELNTQELVDLPESTGTKGANEFLITKSFAGASSTSQDYSNVNNLSLGGGRPVDNPIIIDGLPSNMGVDGTYGLIPTPDSTEELQVLTAPFSAQYGQSGGGAILTTTKSGTEKFHGSAFESYSSQALNALGYFTAPGAVINPSSFHYFGGSIGGPVLIPKIFDGRKHRLYFFTDWEDTLTHASSPFNTVVPTAAELNGDFSGPSPQGGPTATIYDPLTTKVVGKTTVRTPFPGNIIPKSRLDQIGLNIASFFPKPNCNLNNNNYCSNPTSVSSYLYNASRIDYNYSDYDHIWAKFSRDGPRNQPTIDIPNAANTSAFNGWTDDHYEVSWSHIFSPRISNEARFGYVSEENFSSPLPANASAIGLQGVPLTQFPSVSTTEYASFGAGSFERTRDGHYILNDAMVLQIGRHSLSVGGEFMRYAYSYYTPGVLAGKYTFSGMFTAVPGQTGIGLADMLLGLPATTTINTTNTIFHENLNYFAGYIQDDYRLSTNLTINLGLRYEFDGPFSEEHGNMYTFNPNIIDPATGKQGGIQFAGYNGAPHSLIPNIYTGILPRVGFNYCLFSNTTLRGGYGIYQLPSIGFGTTGLTSPSTVNATFQSPDGVTPAYELSQGVPAYSPNVGPNGQPLIPTSLTKPSSSVTQLPLHAVLPYLQEWQLGIQQDLGRNWIAEIDYEGNHGVHQPINLPINQIAPTANCCLGLKTAQSLRPYPQFLTISSLTNGGASAYAALLATLSHRWSNGISARAAYTWAHGLDDVDAPSRADAVFVQNYYNLHAQWGTAMTNIPQRFSLTGVYALPVGSGGRFLPHTPVVSQAIGHWKISTVAQFQMGYPYNVSQGDGLNIFSGGQYATKIGNPNIAHGSRTVQKWFNTAAFTTTPADTLGNAPRASLYGPGQNVWDLSLMRDIPLWEHAAFTFRVDAHNAFNHPQFSGLGTSLTNTKTFGTVTGAQDPRMLLIVGRLRF</sequence>
<comment type="subcellular location">
    <subcellularLocation>
        <location evidence="1">Cell outer membrane</location>
        <topology evidence="1">Multi-pass membrane protein</topology>
    </subcellularLocation>
</comment>
<keyword evidence="7" id="KW-1133">Transmembrane helix</keyword>
<evidence type="ECO:0000313" key="9">
    <source>
        <dbReference type="EMBL" id="GGG87568.1"/>
    </source>
</evidence>
<dbReference type="InterPro" id="IPR039426">
    <property type="entry name" value="TonB-dep_rcpt-like"/>
</dbReference>
<dbReference type="SUPFAM" id="SSF56935">
    <property type="entry name" value="Porins"/>
    <property type="match status" value="1"/>
</dbReference>
<dbReference type="AlphaFoldDB" id="A0A917HR02"/>
<protein>
    <recommendedName>
        <fullName evidence="8">TonB-dependent transporter Oar-like beta-barrel domain-containing protein</fullName>
    </recommendedName>
</protein>
<evidence type="ECO:0000259" key="8">
    <source>
        <dbReference type="Pfam" id="PF25183"/>
    </source>
</evidence>
<keyword evidence="2" id="KW-0813">Transport</keyword>
<feature type="transmembrane region" description="Helical" evidence="7">
    <location>
        <begin position="27"/>
        <end position="48"/>
    </location>
</feature>
<evidence type="ECO:0000256" key="4">
    <source>
        <dbReference type="ARBA" id="ARBA00022692"/>
    </source>
</evidence>
<keyword evidence="3" id="KW-1134">Transmembrane beta strand</keyword>
<keyword evidence="5 7" id="KW-0472">Membrane</keyword>
<dbReference type="RefSeq" id="WP_229739407.1">
    <property type="nucleotide sequence ID" value="NZ_BMGT01000004.1"/>
</dbReference>
<dbReference type="Proteomes" id="UP000647241">
    <property type="component" value="Unassembled WGS sequence"/>
</dbReference>
<dbReference type="PANTHER" id="PTHR30069">
    <property type="entry name" value="TONB-DEPENDENT OUTER MEMBRANE RECEPTOR"/>
    <property type="match status" value="1"/>
</dbReference>
<keyword evidence="6" id="KW-0998">Cell outer membrane</keyword>
<name>A0A917HR02_9BACT</name>
<dbReference type="GO" id="GO:0044718">
    <property type="term" value="P:siderophore transmembrane transport"/>
    <property type="evidence" value="ECO:0007669"/>
    <property type="project" value="TreeGrafter"/>
</dbReference>
<dbReference type="GO" id="GO:0009279">
    <property type="term" value="C:cell outer membrane"/>
    <property type="evidence" value="ECO:0007669"/>
    <property type="project" value="UniProtKB-SubCell"/>
</dbReference>
<comment type="caution">
    <text evidence="9">The sequence shown here is derived from an EMBL/GenBank/DDBJ whole genome shotgun (WGS) entry which is preliminary data.</text>
</comment>
<reference evidence="9" key="2">
    <citation type="submission" date="2020-09" db="EMBL/GenBank/DDBJ databases">
        <authorList>
            <person name="Sun Q."/>
            <person name="Zhou Y."/>
        </authorList>
    </citation>
    <scope>NUCLEOTIDE SEQUENCE</scope>
    <source>
        <strain evidence="9">CGMCC 1.12997</strain>
    </source>
</reference>
<proteinExistence type="predicted"/>
<dbReference type="PANTHER" id="PTHR30069:SF46">
    <property type="entry name" value="OAR PROTEIN"/>
    <property type="match status" value="1"/>
</dbReference>
<dbReference type="Gene3D" id="2.40.170.20">
    <property type="entry name" value="TonB-dependent receptor, beta-barrel domain"/>
    <property type="match status" value="1"/>
</dbReference>
<dbReference type="InterPro" id="IPR036942">
    <property type="entry name" value="Beta-barrel_TonB_sf"/>
</dbReference>
<dbReference type="InterPro" id="IPR057601">
    <property type="entry name" value="Oar-like_b-barrel"/>
</dbReference>
<dbReference type="Gene3D" id="2.60.40.1120">
    <property type="entry name" value="Carboxypeptidase-like, regulatory domain"/>
    <property type="match status" value="1"/>
</dbReference>
<accession>A0A917HR02</accession>
<keyword evidence="4 7" id="KW-0812">Transmembrane</keyword>
<dbReference type="Gene3D" id="2.170.130.10">
    <property type="entry name" value="TonB-dependent receptor, plug domain"/>
    <property type="match status" value="1"/>
</dbReference>
<evidence type="ECO:0000313" key="10">
    <source>
        <dbReference type="Proteomes" id="UP000647241"/>
    </source>
</evidence>
<reference evidence="9" key="1">
    <citation type="journal article" date="2014" name="Int. J. Syst. Evol. Microbiol.">
        <title>Complete genome sequence of Corynebacterium casei LMG S-19264T (=DSM 44701T), isolated from a smear-ripened cheese.</title>
        <authorList>
            <consortium name="US DOE Joint Genome Institute (JGI-PGF)"/>
            <person name="Walter F."/>
            <person name="Albersmeier A."/>
            <person name="Kalinowski J."/>
            <person name="Ruckert C."/>
        </authorList>
    </citation>
    <scope>NUCLEOTIDE SEQUENCE</scope>
    <source>
        <strain evidence="9">CGMCC 1.12997</strain>
    </source>
</reference>
<organism evidence="9 10">
    <name type="scientific">Edaphobacter dinghuensis</name>
    <dbReference type="NCBI Taxonomy" id="1560005"/>
    <lineage>
        <taxon>Bacteria</taxon>
        <taxon>Pseudomonadati</taxon>
        <taxon>Acidobacteriota</taxon>
        <taxon>Terriglobia</taxon>
        <taxon>Terriglobales</taxon>
        <taxon>Acidobacteriaceae</taxon>
        <taxon>Edaphobacter</taxon>
    </lineage>
</organism>
<dbReference type="Pfam" id="PF25183">
    <property type="entry name" value="OMP_b-brl_4"/>
    <property type="match status" value="1"/>
</dbReference>
<evidence type="ECO:0000256" key="1">
    <source>
        <dbReference type="ARBA" id="ARBA00004571"/>
    </source>
</evidence>